<organism evidence="6 7">
    <name type="scientific">Neptunicoccus cionae</name>
    <dbReference type="NCBI Taxonomy" id="2035344"/>
    <lineage>
        <taxon>Bacteria</taxon>
        <taxon>Pseudomonadati</taxon>
        <taxon>Pseudomonadota</taxon>
        <taxon>Alphaproteobacteria</taxon>
        <taxon>Rhodobacterales</taxon>
        <taxon>Paracoccaceae</taxon>
        <taxon>Neptunicoccus</taxon>
    </lineage>
</organism>
<feature type="transmembrane region" description="Helical" evidence="4">
    <location>
        <begin position="281"/>
        <end position="299"/>
    </location>
</feature>
<evidence type="ECO:0000313" key="6">
    <source>
        <dbReference type="EMBL" id="GGA11556.1"/>
    </source>
</evidence>
<feature type="transmembrane region" description="Helical" evidence="4">
    <location>
        <begin position="215"/>
        <end position="239"/>
    </location>
</feature>
<evidence type="ECO:0000313" key="7">
    <source>
        <dbReference type="Proteomes" id="UP000628017"/>
    </source>
</evidence>
<sequence length="405" mass="42665">MSDEIVQPSYRWVVVFASALILAISMGSIANGLSAYIVPMQETFGWQRGEIALINSIGILGLAFGGLVMGPLADRKGTRPVVLTGVIVLGVCYIAASFATSLWQFYTLFFIAGFFGAGAIFPPIMAAVGNWFHIGAGVAIGIASAGQALGQGGVPFASSFLIKRFDVDGAFSLTGLAMLICMVPLALLLRQPPPVQTTQSSSHSDETTASPTNRVIATLCVAIILCCTCMSVPLMHLVPLIQDQGIAAEDAAGVIFIMLVVAVAGRVAFGKLADMIGALQAYMTATAWMTLLIFGFTYIENLQTFYVYAIVYGFGYAGVMTGVLVSIRVLIPQSRRASAFGIVTMFGWFGHAIGGFQGGMLYDLTGSYTIPYGVAALAGVLNLIVVSSLFRKTRTPLNLAVGQAS</sequence>
<dbReference type="PANTHER" id="PTHR11360:SF290">
    <property type="entry name" value="MONOCARBOXYLATE MFS PERMEASE"/>
    <property type="match status" value="1"/>
</dbReference>
<dbReference type="Proteomes" id="UP000628017">
    <property type="component" value="Unassembled WGS sequence"/>
</dbReference>
<feature type="transmembrane region" description="Helical" evidence="4">
    <location>
        <begin position="305"/>
        <end position="327"/>
    </location>
</feature>
<comment type="caution">
    <text evidence="6">The sequence shown here is derived from an EMBL/GenBank/DDBJ whole genome shotgun (WGS) entry which is preliminary data.</text>
</comment>
<keyword evidence="7" id="KW-1185">Reference proteome</keyword>
<proteinExistence type="predicted"/>
<feature type="transmembrane region" description="Helical" evidence="4">
    <location>
        <begin position="51"/>
        <end position="69"/>
    </location>
</feature>
<feature type="transmembrane region" description="Helical" evidence="4">
    <location>
        <begin position="339"/>
        <end position="358"/>
    </location>
</feature>
<evidence type="ECO:0000259" key="5">
    <source>
        <dbReference type="PROSITE" id="PS50850"/>
    </source>
</evidence>
<feature type="transmembrane region" description="Helical" evidence="4">
    <location>
        <begin position="12"/>
        <end position="39"/>
    </location>
</feature>
<keyword evidence="3 4" id="KW-0472">Membrane</keyword>
<evidence type="ECO:0000256" key="3">
    <source>
        <dbReference type="ARBA" id="ARBA00023136"/>
    </source>
</evidence>
<feature type="transmembrane region" description="Helical" evidence="4">
    <location>
        <begin position="105"/>
        <end position="124"/>
    </location>
</feature>
<feature type="transmembrane region" description="Helical" evidence="4">
    <location>
        <begin position="170"/>
        <end position="189"/>
    </location>
</feature>
<protein>
    <submittedName>
        <fullName evidence="6">MFS transporter</fullName>
    </submittedName>
</protein>
<dbReference type="SUPFAM" id="SSF103473">
    <property type="entry name" value="MFS general substrate transporter"/>
    <property type="match status" value="1"/>
</dbReference>
<gene>
    <name evidence="6" type="ORF">GCM10011498_09760</name>
</gene>
<dbReference type="InterPro" id="IPR050327">
    <property type="entry name" value="Proton-linked_MCT"/>
</dbReference>
<dbReference type="InterPro" id="IPR011701">
    <property type="entry name" value="MFS"/>
</dbReference>
<evidence type="ECO:0000256" key="1">
    <source>
        <dbReference type="ARBA" id="ARBA00022692"/>
    </source>
</evidence>
<dbReference type="RefSeq" id="WP_188671438.1">
    <property type="nucleotide sequence ID" value="NZ_BMKA01000001.1"/>
</dbReference>
<reference evidence="6" key="1">
    <citation type="journal article" date="2014" name="Int. J. Syst. Evol. Microbiol.">
        <title>Complete genome sequence of Corynebacterium casei LMG S-19264T (=DSM 44701T), isolated from a smear-ripened cheese.</title>
        <authorList>
            <consortium name="US DOE Joint Genome Institute (JGI-PGF)"/>
            <person name="Walter F."/>
            <person name="Albersmeier A."/>
            <person name="Kalinowski J."/>
            <person name="Ruckert C."/>
        </authorList>
    </citation>
    <scope>NUCLEOTIDE SEQUENCE</scope>
    <source>
        <strain evidence="6">CGMCC 1.15880</strain>
    </source>
</reference>
<dbReference type="Gene3D" id="1.20.1250.20">
    <property type="entry name" value="MFS general substrate transporter like domains"/>
    <property type="match status" value="2"/>
</dbReference>
<reference evidence="6" key="2">
    <citation type="submission" date="2020-09" db="EMBL/GenBank/DDBJ databases">
        <authorList>
            <person name="Sun Q."/>
            <person name="Zhou Y."/>
        </authorList>
    </citation>
    <scope>NUCLEOTIDE SEQUENCE</scope>
    <source>
        <strain evidence="6">CGMCC 1.15880</strain>
    </source>
</reference>
<keyword evidence="1 4" id="KW-0812">Transmembrane</keyword>
<feature type="domain" description="Major facilitator superfamily (MFS) profile" evidence="5">
    <location>
        <begin position="11"/>
        <end position="394"/>
    </location>
</feature>
<feature type="transmembrane region" description="Helical" evidence="4">
    <location>
        <begin position="131"/>
        <end position="150"/>
    </location>
</feature>
<feature type="transmembrane region" description="Helical" evidence="4">
    <location>
        <begin position="251"/>
        <end position="269"/>
    </location>
</feature>
<feature type="transmembrane region" description="Helical" evidence="4">
    <location>
        <begin position="81"/>
        <end position="99"/>
    </location>
</feature>
<evidence type="ECO:0000256" key="4">
    <source>
        <dbReference type="SAM" id="Phobius"/>
    </source>
</evidence>
<dbReference type="GO" id="GO:0022857">
    <property type="term" value="F:transmembrane transporter activity"/>
    <property type="evidence" value="ECO:0007669"/>
    <property type="project" value="InterPro"/>
</dbReference>
<evidence type="ECO:0000256" key="2">
    <source>
        <dbReference type="ARBA" id="ARBA00022989"/>
    </source>
</evidence>
<dbReference type="EMBL" id="BMKA01000001">
    <property type="protein sequence ID" value="GGA11556.1"/>
    <property type="molecule type" value="Genomic_DNA"/>
</dbReference>
<accession>A0A916QTZ5</accession>
<dbReference type="InterPro" id="IPR020846">
    <property type="entry name" value="MFS_dom"/>
</dbReference>
<dbReference type="Pfam" id="PF07690">
    <property type="entry name" value="MFS_1"/>
    <property type="match status" value="1"/>
</dbReference>
<dbReference type="AlphaFoldDB" id="A0A916QTZ5"/>
<feature type="transmembrane region" description="Helical" evidence="4">
    <location>
        <begin position="370"/>
        <end position="390"/>
    </location>
</feature>
<dbReference type="InterPro" id="IPR036259">
    <property type="entry name" value="MFS_trans_sf"/>
</dbReference>
<keyword evidence="2 4" id="KW-1133">Transmembrane helix</keyword>
<dbReference type="PANTHER" id="PTHR11360">
    <property type="entry name" value="MONOCARBOXYLATE TRANSPORTER"/>
    <property type="match status" value="1"/>
</dbReference>
<name>A0A916QTZ5_9RHOB</name>
<dbReference type="PROSITE" id="PS50850">
    <property type="entry name" value="MFS"/>
    <property type="match status" value="1"/>
</dbReference>